<name>A0A7S8RGE1_9MICO</name>
<dbReference type="InterPro" id="IPR014284">
    <property type="entry name" value="RNA_pol_sigma-70_dom"/>
</dbReference>
<organism evidence="7 8">
    <name type="scientific">Microbacterium schleiferi</name>
    <dbReference type="NCBI Taxonomy" id="69362"/>
    <lineage>
        <taxon>Bacteria</taxon>
        <taxon>Bacillati</taxon>
        <taxon>Actinomycetota</taxon>
        <taxon>Actinomycetes</taxon>
        <taxon>Micrococcales</taxon>
        <taxon>Microbacteriaceae</taxon>
        <taxon>Microbacterium</taxon>
    </lineage>
</organism>
<dbReference type="SUPFAM" id="SSF88659">
    <property type="entry name" value="Sigma3 and sigma4 domains of RNA polymerase sigma factors"/>
    <property type="match status" value="1"/>
</dbReference>
<dbReference type="InterPro" id="IPR013249">
    <property type="entry name" value="RNA_pol_sigma70_r4_t2"/>
</dbReference>
<evidence type="ECO:0000256" key="4">
    <source>
        <dbReference type="ARBA" id="ARBA00023163"/>
    </source>
</evidence>
<accession>A0A7S8RGE1</accession>
<keyword evidence="4" id="KW-0804">Transcription</keyword>
<dbReference type="KEGG" id="msf:IT882_12140"/>
<dbReference type="PANTHER" id="PTHR43133">
    <property type="entry name" value="RNA POLYMERASE ECF-TYPE SIGMA FACTO"/>
    <property type="match status" value="1"/>
</dbReference>
<evidence type="ECO:0000259" key="5">
    <source>
        <dbReference type="Pfam" id="PF04542"/>
    </source>
</evidence>
<dbReference type="PANTHER" id="PTHR43133:SF25">
    <property type="entry name" value="RNA POLYMERASE SIGMA FACTOR RFAY-RELATED"/>
    <property type="match status" value="1"/>
</dbReference>
<dbReference type="Pfam" id="PF04542">
    <property type="entry name" value="Sigma70_r2"/>
    <property type="match status" value="1"/>
</dbReference>
<dbReference type="GO" id="GO:0006352">
    <property type="term" value="P:DNA-templated transcription initiation"/>
    <property type="evidence" value="ECO:0007669"/>
    <property type="project" value="InterPro"/>
</dbReference>
<dbReference type="InterPro" id="IPR007627">
    <property type="entry name" value="RNA_pol_sigma70_r2"/>
</dbReference>
<evidence type="ECO:0000259" key="6">
    <source>
        <dbReference type="Pfam" id="PF08281"/>
    </source>
</evidence>
<dbReference type="Proteomes" id="UP000594480">
    <property type="component" value="Chromosome"/>
</dbReference>
<dbReference type="InterPro" id="IPR013324">
    <property type="entry name" value="RNA_pol_sigma_r3/r4-like"/>
</dbReference>
<keyword evidence="2" id="KW-0805">Transcription regulation</keyword>
<evidence type="ECO:0000313" key="7">
    <source>
        <dbReference type="EMBL" id="QPE03976.1"/>
    </source>
</evidence>
<dbReference type="GO" id="GO:0003677">
    <property type="term" value="F:DNA binding"/>
    <property type="evidence" value="ECO:0007669"/>
    <property type="project" value="InterPro"/>
</dbReference>
<dbReference type="InterPro" id="IPR013325">
    <property type="entry name" value="RNA_pol_sigma_r2"/>
</dbReference>
<dbReference type="SUPFAM" id="SSF88946">
    <property type="entry name" value="Sigma2 domain of RNA polymerase sigma factors"/>
    <property type="match status" value="1"/>
</dbReference>
<evidence type="ECO:0000256" key="2">
    <source>
        <dbReference type="ARBA" id="ARBA00023015"/>
    </source>
</evidence>
<dbReference type="AlphaFoldDB" id="A0A7S8RGE1"/>
<dbReference type="Pfam" id="PF08281">
    <property type="entry name" value="Sigma70_r4_2"/>
    <property type="match status" value="1"/>
</dbReference>
<dbReference type="InterPro" id="IPR036388">
    <property type="entry name" value="WH-like_DNA-bd_sf"/>
</dbReference>
<dbReference type="Gene3D" id="1.10.1740.10">
    <property type="match status" value="1"/>
</dbReference>
<dbReference type="InterPro" id="IPR039425">
    <property type="entry name" value="RNA_pol_sigma-70-like"/>
</dbReference>
<evidence type="ECO:0000256" key="1">
    <source>
        <dbReference type="ARBA" id="ARBA00010641"/>
    </source>
</evidence>
<dbReference type="RefSeq" id="WP_195692067.1">
    <property type="nucleotide sequence ID" value="NZ_CP064760.1"/>
</dbReference>
<feature type="domain" description="RNA polymerase sigma-70 region 2" evidence="5">
    <location>
        <begin position="25"/>
        <end position="93"/>
    </location>
</feature>
<proteinExistence type="inferred from homology"/>
<sequence length="191" mass="21450">MSDSQDDASHWVKVLGGDAASFGVLFDRHGDRVFRHAMYQLGNREDAEDAVASAFLELWRRRSRVRVSNGSILPWLLVTTTNLSRNLSRARRRYRELLTRLPRESQSPDDTEELVRRRLDAQHDLSVAAPALARLSATDRALLTLTTVEELPIADVAVALGISEGAARVRLHRVKSRLRDQVSAARNEVDS</sequence>
<gene>
    <name evidence="7" type="ORF">IT882_12140</name>
</gene>
<feature type="domain" description="RNA polymerase sigma factor 70 region 4 type 2" evidence="6">
    <location>
        <begin position="131"/>
        <end position="178"/>
    </location>
</feature>
<keyword evidence="3" id="KW-0731">Sigma factor</keyword>
<reference evidence="7 8" key="1">
    <citation type="submission" date="2020-11" db="EMBL/GenBank/DDBJ databases">
        <title>Amino acid is mineralized and recycled by bacteria in oceanic microbiome.</title>
        <authorList>
            <person name="Zheng L.Y."/>
        </authorList>
    </citation>
    <scope>NUCLEOTIDE SEQUENCE [LARGE SCALE GENOMIC DNA]</scope>
    <source>
        <strain evidence="7 8">A32-1</strain>
    </source>
</reference>
<dbReference type="NCBIfam" id="TIGR02937">
    <property type="entry name" value="sigma70-ECF"/>
    <property type="match status" value="1"/>
</dbReference>
<comment type="similarity">
    <text evidence="1">Belongs to the sigma-70 factor family. ECF subfamily.</text>
</comment>
<protein>
    <submittedName>
        <fullName evidence="7">Sigma-70 family RNA polymerase sigma factor</fullName>
    </submittedName>
</protein>
<keyword evidence="8" id="KW-1185">Reference proteome</keyword>
<dbReference type="Gene3D" id="1.10.10.10">
    <property type="entry name" value="Winged helix-like DNA-binding domain superfamily/Winged helix DNA-binding domain"/>
    <property type="match status" value="1"/>
</dbReference>
<dbReference type="GO" id="GO:0016987">
    <property type="term" value="F:sigma factor activity"/>
    <property type="evidence" value="ECO:0007669"/>
    <property type="project" value="UniProtKB-KW"/>
</dbReference>
<evidence type="ECO:0000256" key="3">
    <source>
        <dbReference type="ARBA" id="ARBA00023082"/>
    </source>
</evidence>
<evidence type="ECO:0000313" key="8">
    <source>
        <dbReference type="Proteomes" id="UP000594480"/>
    </source>
</evidence>
<dbReference type="EMBL" id="CP064760">
    <property type="protein sequence ID" value="QPE03976.1"/>
    <property type="molecule type" value="Genomic_DNA"/>
</dbReference>